<dbReference type="InterPro" id="IPR036028">
    <property type="entry name" value="SH3-like_dom_sf"/>
</dbReference>
<dbReference type="CDD" id="cd00174">
    <property type="entry name" value="SH3"/>
    <property type="match status" value="1"/>
</dbReference>
<dbReference type="PROSITE" id="PS50097">
    <property type="entry name" value="BTB"/>
    <property type="match status" value="1"/>
</dbReference>
<dbReference type="AlphaFoldDB" id="A0A2Z6R7F8"/>
<organism evidence="6 7">
    <name type="scientific">Rhizophagus clarus</name>
    <dbReference type="NCBI Taxonomy" id="94130"/>
    <lineage>
        <taxon>Eukaryota</taxon>
        <taxon>Fungi</taxon>
        <taxon>Fungi incertae sedis</taxon>
        <taxon>Mucoromycota</taxon>
        <taxon>Glomeromycotina</taxon>
        <taxon>Glomeromycetes</taxon>
        <taxon>Glomerales</taxon>
        <taxon>Glomeraceae</taxon>
        <taxon>Rhizophagus</taxon>
    </lineage>
</organism>
<dbReference type="EMBL" id="BEXD01000584">
    <property type="protein sequence ID" value="GBB88678.1"/>
    <property type="molecule type" value="Genomic_DNA"/>
</dbReference>
<dbReference type="InterPro" id="IPR052407">
    <property type="entry name" value="BTB_POZ_domain_cont_9"/>
</dbReference>
<dbReference type="InterPro" id="IPR006571">
    <property type="entry name" value="TLDc_dom"/>
</dbReference>
<dbReference type="SMART" id="SM00326">
    <property type="entry name" value="SH3"/>
    <property type="match status" value="1"/>
</dbReference>
<proteinExistence type="predicted"/>
<feature type="domain" description="SH3" evidence="3">
    <location>
        <begin position="402"/>
        <end position="463"/>
    </location>
</feature>
<name>A0A2Z6R7F8_9GLOM</name>
<dbReference type="PANTHER" id="PTHR46306:SF1">
    <property type="entry name" value="BTB_POZ DOMAIN-CONTAINING PROTEIN 9"/>
    <property type="match status" value="1"/>
</dbReference>
<dbReference type="SMART" id="SM00225">
    <property type="entry name" value="BTB"/>
    <property type="match status" value="1"/>
</dbReference>
<accession>A0A2Z6R7F8</accession>
<gene>
    <name evidence="6" type="ORF">RclHR1_15230003</name>
</gene>
<comment type="caution">
    <text evidence="6">The sequence shown here is derived from an EMBL/GenBank/DDBJ whole genome shotgun (WGS) entry which is preliminary data.</text>
</comment>
<dbReference type="InterPro" id="IPR001452">
    <property type="entry name" value="SH3_domain"/>
</dbReference>
<dbReference type="SUPFAM" id="SSF54695">
    <property type="entry name" value="POZ domain"/>
    <property type="match status" value="1"/>
</dbReference>
<evidence type="ECO:0000259" key="4">
    <source>
        <dbReference type="PROSITE" id="PS50097"/>
    </source>
</evidence>
<dbReference type="PROSITE" id="PS50002">
    <property type="entry name" value="SH3"/>
    <property type="match status" value="1"/>
</dbReference>
<feature type="domain" description="BTB" evidence="4">
    <location>
        <begin position="24"/>
        <end position="99"/>
    </location>
</feature>
<reference evidence="6 7" key="1">
    <citation type="submission" date="2017-11" db="EMBL/GenBank/DDBJ databases">
        <title>The genome of Rhizophagus clarus HR1 reveals common genetic basis of auxotrophy among arbuscular mycorrhizal fungi.</title>
        <authorList>
            <person name="Kobayashi Y."/>
        </authorList>
    </citation>
    <scope>NUCLEOTIDE SEQUENCE [LARGE SCALE GENOMIC DNA]</scope>
    <source>
        <strain evidence="6 7">HR1</strain>
    </source>
</reference>
<protein>
    <recommendedName>
        <fullName evidence="8">BTB domain-containing protein</fullName>
    </recommendedName>
</protein>
<dbReference type="PRINTS" id="PR00452">
    <property type="entry name" value="SH3DOMAIN"/>
</dbReference>
<evidence type="ECO:0000313" key="6">
    <source>
        <dbReference type="EMBL" id="GBB88678.1"/>
    </source>
</evidence>
<evidence type="ECO:0000259" key="3">
    <source>
        <dbReference type="PROSITE" id="PS50002"/>
    </source>
</evidence>
<feature type="domain" description="TLDc" evidence="5">
    <location>
        <begin position="250"/>
        <end position="494"/>
    </location>
</feature>
<dbReference type="Gene3D" id="2.30.30.40">
    <property type="entry name" value="SH3 Domains"/>
    <property type="match status" value="1"/>
</dbReference>
<dbReference type="InterPro" id="IPR000210">
    <property type="entry name" value="BTB/POZ_dom"/>
</dbReference>
<evidence type="ECO:0000256" key="2">
    <source>
        <dbReference type="PROSITE-ProRule" id="PRU00192"/>
    </source>
</evidence>
<dbReference type="SUPFAM" id="SSF50044">
    <property type="entry name" value="SH3-domain"/>
    <property type="match status" value="1"/>
</dbReference>
<keyword evidence="1 2" id="KW-0728">SH3 domain</keyword>
<dbReference type="PROSITE" id="PS51886">
    <property type="entry name" value="TLDC"/>
    <property type="match status" value="1"/>
</dbReference>
<dbReference type="Proteomes" id="UP000247702">
    <property type="component" value="Unassembled WGS sequence"/>
</dbReference>
<dbReference type="InterPro" id="IPR011333">
    <property type="entry name" value="SKP1/BTB/POZ_sf"/>
</dbReference>
<dbReference type="Pfam" id="PF07534">
    <property type="entry name" value="TLD"/>
    <property type="match status" value="1"/>
</dbReference>
<dbReference type="Gene3D" id="3.30.710.10">
    <property type="entry name" value="Potassium Channel Kv1.1, Chain A"/>
    <property type="match status" value="1"/>
</dbReference>
<dbReference type="Pfam" id="PF00018">
    <property type="entry name" value="SH3_1"/>
    <property type="match status" value="1"/>
</dbReference>
<sequence length="496" mass="58125">MYDNKFLPKLSQNLLEILEDNEFYDITIEVGNDPYVKIFRAHMVILNYRSSYLRRILSTNVNRNRNDEIVAHIKLPNILPETFQIILRYIYGGRLSLEDFENDSFLKLQNFCTELVSKEPEKIFNSIDFTLLSEKCLISLIQHDNIQMDVIQVWEHVLKWGIAQNPGLPSDPSSYSKDDFNSLKNSLQHLIPFIKFYNLTSKEYMDEVYPYKKILPKDLRENLLRYFMYQQNLEQMTIVKETKIKSVDSIIITIQHAELISKWIDRLEISDKIKNSYEFKLILRGSRDGFSPNKFHEICDNKTHTITIVKVKDSNEILGGYNPIVWNSGTCFGITKESFTFSFKNKPNIQDYILSRVENERHAIFNSGSNYGPTFGRGDLFLYGSNFYDESYCYVSRLFNYIFKPKAEVLFEYVAETDDDISLTPGTLVTILEKNHDIGWWKGKNEQGKEGLFPSTYVKEIKQIGIQLDTAYKESIRETSNSFSVEEYEIFQIMKD</sequence>
<evidence type="ECO:0008006" key="8">
    <source>
        <dbReference type="Google" id="ProtNLM"/>
    </source>
</evidence>
<dbReference type="Pfam" id="PF00651">
    <property type="entry name" value="BTB"/>
    <property type="match status" value="1"/>
</dbReference>
<dbReference type="Gene3D" id="1.25.40.420">
    <property type="match status" value="1"/>
</dbReference>
<evidence type="ECO:0000256" key="1">
    <source>
        <dbReference type="ARBA" id="ARBA00022443"/>
    </source>
</evidence>
<keyword evidence="7" id="KW-1185">Reference proteome</keyword>
<dbReference type="GO" id="GO:0005737">
    <property type="term" value="C:cytoplasm"/>
    <property type="evidence" value="ECO:0007669"/>
    <property type="project" value="TreeGrafter"/>
</dbReference>
<dbReference type="PANTHER" id="PTHR46306">
    <property type="entry name" value="BTB/POZ DOMAIN-CONTAINING PROTEIN 9"/>
    <property type="match status" value="1"/>
</dbReference>
<evidence type="ECO:0000313" key="7">
    <source>
        <dbReference type="Proteomes" id="UP000247702"/>
    </source>
</evidence>
<evidence type="ECO:0000259" key="5">
    <source>
        <dbReference type="PROSITE" id="PS51886"/>
    </source>
</evidence>